<accession>A0AA37X1J7</accession>
<dbReference type="Gene3D" id="1.20.1250.20">
    <property type="entry name" value="MFS general substrate transporter like domains"/>
    <property type="match status" value="2"/>
</dbReference>
<evidence type="ECO:0000256" key="3">
    <source>
        <dbReference type="ARBA" id="ARBA00022475"/>
    </source>
</evidence>
<comment type="subcellular location">
    <subcellularLocation>
        <location evidence="1">Cell membrane</location>
        <topology evidence="1">Multi-pass membrane protein</topology>
    </subcellularLocation>
</comment>
<dbReference type="GO" id="GO:0022857">
    <property type="term" value="F:transmembrane transporter activity"/>
    <property type="evidence" value="ECO:0007669"/>
    <property type="project" value="InterPro"/>
</dbReference>
<feature type="transmembrane region" description="Helical" evidence="8">
    <location>
        <begin position="79"/>
        <end position="98"/>
    </location>
</feature>
<feature type="transmembrane region" description="Helical" evidence="8">
    <location>
        <begin position="310"/>
        <end position="331"/>
    </location>
</feature>
<reference evidence="9 10" key="1">
    <citation type="journal article" date="2014" name="Int. J. Syst. Evol. Microbiol.">
        <title>Complete genome sequence of Corynebacterium casei LMG S-19264T (=DSM 44701T), isolated from a smear-ripened cheese.</title>
        <authorList>
            <consortium name="US DOE Joint Genome Institute (JGI-PGF)"/>
            <person name="Walter F."/>
            <person name="Albersmeier A."/>
            <person name="Kalinowski J."/>
            <person name="Ruckert C."/>
        </authorList>
    </citation>
    <scope>NUCLEOTIDE SEQUENCE [LARGE SCALE GENOMIC DNA]</scope>
    <source>
        <strain evidence="9 10">NBRC 111766</strain>
    </source>
</reference>
<proteinExistence type="predicted"/>
<evidence type="ECO:0000256" key="4">
    <source>
        <dbReference type="ARBA" id="ARBA00022597"/>
    </source>
</evidence>
<feature type="transmembrane region" description="Helical" evidence="8">
    <location>
        <begin position="219"/>
        <end position="243"/>
    </location>
</feature>
<evidence type="ECO:0000313" key="10">
    <source>
        <dbReference type="Proteomes" id="UP001157355"/>
    </source>
</evidence>
<evidence type="ECO:0000313" key="9">
    <source>
        <dbReference type="EMBL" id="GLS87499.1"/>
    </source>
</evidence>
<keyword evidence="2" id="KW-0813">Transport</keyword>
<dbReference type="RefSeq" id="WP_284325681.1">
    <property type="nucleotide sequence ID" value="NZ_BSPP01000008.1"/>
</dbReference>
<feature type="transmembrane region" description="Helical" evidence="8">
    <location>
        <begin position="48"/>
        <end position="67"/>
    </location>
</feature>
<keyword evidence="10" id="KW-1185">Reference proteome</keyword>
<dbReference type="AlphaFoldDB" id="A0AA37X1J7"/>
<dbReference type="SUPFAM" id="SSF103473">
    <property type="entry name" value="MFS general substrate transporter"/>
    <property type="match status" value="1"/>
</dbReference>
<dbReference type="PANTHER" id="PTHR23535">
    <property type="entry name" value="SUGAR EFFLUX TRANSPORTER A-RELATED"/>
    <property type="match status" value="1"/>
</dbReference>
<dbReference type="GO" id="GO:0005886">
    <property type="term" value="C:plasma membrane"/>
    <property type="evidence" value="ECO:0007669"/>
    <property type="project" value="UniProtKB-SubCell"/>
</dbReference>
<protein>
    <submittedName>
        <fullName evidence="9">Sugar efflux transporter SetB</fullName>
    </submittedName>
</protein>
<feature type="transmembrane region" description="Helical" evidence="8">
    <location>
        <begin position="169"/>
        <end position="188"/>
    </location>
</feature>
<feature type="transmembrane region" description="Helical" evidence="8">
    <location>
        <begin position="285"/>
        <end position="304"/>
    </location>
</feature>
<dbReference type="PANTHER" id="PTHR23535:SF2">
    <property type="entry name" value="SUGAR EFFLUX TRANSPORTER A-RELATED"/>
    <property type="match status" value="1"/>
</dbReference>
<gene>
    <name evidence="9" type="ORF">GCM10010873_24730</name>
</gene>
<organism evidence="9 10">
    <name type="scientific">Cypionkella aquatica</name>
    <dbReference type="NCBI Taxonomy" id="1756042"/>
    <lineage>
        <taxon>Bacteria</taxon>
        <taxon>Pseudomonadati</taxon>
        <taxon>Pseudomonadota</taxon>
        <taxon>Alphaproteobacteria</taxon>
        <taxon>Rhodobacterales</taxon>
        <taxon>Paracoccaceae</taxon>
        <taxon>Cypionkella</taxon>
    </lineage>
</organism>
<evidence type="ECO:0000256" key="8">
    <source>
        <dbReference type="SAM" id="Phobius"/>
    </source>
</evidence>
<dbReference type="EMBL" id="BSPP01000008">
    <property type="protein sequence ID" value="GLS87499.1"/>
    <property type="molecule type" value="Genomic_DNA"/>
</dbReference>
<dbReference type="InterPro" id="IPR011701">
    <property type="entry name" value="MFS"/>
</dbReference>
<feature type="transmembrane region" description="Helical" evidence="8">
    <location>
        <begin position="141"/>
        <end position="163"/>
    </location>
</feature>
<evidence type="ECO:0000256" key="6">
    <source>
        <dbReference type="ARBA" id="ARBA00022989"/>
    </source>
</evidence>
<sequence>MSALALIFRLPALRLIFLALLLLGAHNASVYPYQSLIAIDRIGLSEPAFALVLALASVIAVSVSVLFGIWGDQRGNRRGIALIATLASLIGLVLMIALPGKISLVICHGILLPVASSLYGQLFALARLAMPASHGRDGVQAALRAAMSLSFLAMLVFWTFGFAAQIDVMAIYLSAGLASFGLVALIYFDWPQDGSTDWADQPSGLKFVQACKEIAHPAILLRVLLLGAISATGILYMVLVSLVFEDSVLRDASDVALYVGMVAGWEVPCLLLLTKVANRCRRSTLLAVGGAVYTLHLLALPLLADSAWIWVMPLIAGIGGTAIISLPISYYQDLMHGRPGTAGAMLALQKLVSDMLGAAAFAIGTMMGGYETVAVIGSVMALLGGVGLAFADRHQPRL</sequence>
<dbReference type="InterPro" id="IPR036259">
    <property type="entry name" value="MFS_trans_sf"/>
</dbReference>
<keyword evidence="4" id="KW-0762">Sugar transport</keyword>
<dbReference type="Pfam" id="PF07690">
    <property type="entry name" value="MFS_1"/>
    <property type="match status" value="1"/>
</dbReference>
<name>A0AA37X1J7_9RHOB</name>
<evidence type="ECO:0000256" key="5">
    <source>
        <dbReference type="ARBA" id="ARBA00022692"/>
    </source>
</evidence>
<feature type="transmembrane region" description="Helical" evidence="8">
    <location>
        <begin position="110"/>
        <end position="129"/>
    </location>
</feature>
<keyword evidence="5 8" id="KW-0812">Transmembrane</keyword>
<feature type="transmembrane region" description="Helical" evidence="8">
    <location>
        <begin position="373"/>
        <end position="391"/>
    </location>
</feature>
<evidence type="ECO:0000256" key="7">
    <source>
        <dbReference type="ARBA" id="ARBA00023136"/>
    </source>
</evidence>
<dbReference type="Proteomes" id="UP001157355">
    <property type="component" value="Unassembled WGS sequence"/>
</dbReference>
<evidence type="ECO:0000256" key="2">
    <source>
        <dbReference type="ARBA" id="ARBA00022448"/>
    </source>
</evidence>
<comment type="caution">
    <text evidence="9">The sequence shown here is derived from an EMBL/GenBank/DDBJ whole genome shotgun (WGS) entry which is preliminary data.</text>
</comment>
<keyword evidence="7 8" id="KW-0472">Membrane</keyword>
<feature type="transmembrane region" description="Helical" evidence="8">
    <location>
        <begin position="351"/>
        <end position="367"/>
    </location>
</feature>
<feature type="transmembrane region" description="Helical" evidence="8">
    <location>
        <begin position="255"/>
        <end position="273"/>
    </location>
</feature>
<keyword evidence="6 8" id="KW-1133">Transmembrane helix</keyword>
<evidence type="ECO:0000256" key="1">
    <source>
        <dbReference type="ARBA" id="ARBA00004651"/>
    </source>
</evidence>
<keyword evidence="3" id="KW-1003">Cell membrane</keyword>